<dbReference type="AlphaFoldDB" id="A0A3B7MDH4"/>
<evidence type="ECO:0000313" key="2">
    <source>
        <dbReference type="EMBL" id="AXY67451.1"/>
    </source>
</evidence>
<dbReference type="SUPFAM" id="SSF54427">
    <property type="entry name" value="NTF2-like"/>
    <property type="match status" value="1"/>
</dbReference>
<dbReference type="RefSeq" id="WP_181496139.1">
    <property type="nucleotide sequence ID" value="NZ_CP032152.1"/>
</dbReference>
<dbReference type="EMBL" id="CP032152">
    <property type="protein sequence ID" value="AXY67451.1"/>
    <property type="molecule type" value="Genomic_DNA"/>
</dbReference>
<keyword evidence="1" id="KW-0732">Signal</keyword>
<dbReference type="KEGG" id="tsq:D3A95_02770"/>
<gene>
    <name evidence="2" type="ORF">D3A95_02770</name>
</gene>
<organism evidence="2 3">
    <name type="scientific">Thermosynechococcus sichuanensis E542</name>
    <dbReference type="NCBI Taxonomy" id="2016101"/>
    <lineage>
        <taxon>Bacteria</taxon>
        <taxon>Bacillati</taxon>
        <taxon>Cyanobacteriota</taxon>
        <taxon>Cyanophyceae</taxon>
        <taxon>Acaryochloridales</taxon>
        <taxon>Thermosynechococcaceae</taxon>
        <taxon>Thermosynechococcus</taxon>
        <taxon>Thermosynechococcus sichuanensis</taxon>
    </lineage>
</organism>
<dbReference type="InterPro" id="IPR032710">
    <property type="entry name" value="NTF2-like_dom_sf"/>
</dbReference>
<sequence length="261" mass="28499">MRRYFLVSVLGLAAICGGVPARTWAAPLAQATPAALPQSVQAVVNGLDTAASEKNLDAVLAFYDPEFKTGDGLTLEILRKQLPTFWQPYRDIRYRTTVNRWQQQGDDWILDISTTIEGTGGTSDRPQTIRGNLQATQVIRNGKILRQDITNEKTTITIGATPPTVQFSLPQTVRTGEEFSLDAIVQEPIGNAILLGAASDQPINAQTYANPSPVKLELLSAGGIFKLGRAPQEPGHRWVSVALIRDTGMVLITQRLRVEKP</sequence>
<feature type="chain" id="PRO_5017772981" evidence="1">
    <location>
        <begin position="26"/>
        <end position="261"/>
    </location>
</feature>
<protein>
    <submittedName>
        <fullName evidence="2">Nuclear transport factor 2 family protein</fullName>
    </submittedName>
</protein>
<dbReference type="Proteomes" id="UP000261812">
    <property type="component" value="Chromosome"/>
</dbReference>
<name>A0A3B7MDH4_9CYAN</name>
<feature type="signal peptide" evidence="1">
    <location>
        <begin position="1"/>
        <end position="25"/>
    </location>
</feature>
<keyword evidence="3" id="KW-1185">Reference proteome</keyword>
<evidence type="ECO:0000256" key="1">
    <source>
        <dbReference type="SAM" id="SignalP"/>
    </source>
</evidence>
<proteinExistence type="predicted"/>
<evidence type="ECO:0000313" key="3">
    <source>
        <dbReference type="Proteomes" id="UP000261812"/>
    </source>
</evidence>
<reference evidence="3" key="1">
    <citation type="submission" date="2018-09" db="EMBL/GenBank/DDBJ databases">
        <title>Complete genome sequence of thermophilic cyanobacteria strain Thermosynechococcus elongatus PKUAC-SCTE542.</title>
        <authorList>
            <person name="Liang Y."/>
            <person name="Tang J."/>
            <person name="Daroch M."/>
        </authorList>
    </citation>
    <scope>NUCLEOTIDE SEQUENCE [LARGE SCALE GENOMIC DNA]</scope>
    <source>
        <strain evidence="3">E542</strain>
    </source>
</reference>
<accession>A0A3B7MDH4</accession>